<keyword evidence="3" id="KW-1185">Reference proteome</keyword>
<organism evidence="2 3">
    <name type="scientific">Paenibacillus selenitireducens</name>
    <dbReference type="NCBI Taxonomy" id="1324314"/>
    <lineage>
        <taxon>Bacteria</taxon>
        <taxon>Bacillati</taxon>
        <taxon>Bacillota</taxon>
        <taxon>Bacilli</taxon>
        <taxon>Bacillales</taxon>
        <taxon>Paenibacillaceae</taxon>
        <taxon>Paenibacillus</taxon>
    </lineage>
</organism>
<gene>
    <name evidence="2" type="ORF">BVG16_06420</name>
</gene>
<dbReference type="AlphaFoldDB" id="A0A1T2XLM1"/>
<dbReference type="STRING" id="1324314.BVG16_06420"/>
<evidence type="ECO:0000313" key="2">
    <source>
        <dbReference type="EMBL" id="OPA80636.1"/>
    </source>
</evidence>
<sequence>MLFNIWKQIKKRLRRGKRPLLSLGLLIVLMTLLAMGYHTSDRGSSNTVMKMLQEDEKDRQVHLTRQYVSDKETLSLGLMNANAIIQLMLQHPEWSGHVDQAGEVWLTEEIDDISSSCKENGFIGVDKEGNITLYEGPPKKEKVMRTFFQVDIESMESSLPKSVLKELHQGIRVSDVDEYNSVLSTFSDYAIEQTEKVMKHQEP</sequence>
<comment type="caution">
    <text evidence="2">The sequence shown here is derived from an EMBL/GenBank/DDBJ whole genome shotgun (WGS) entry which is preliminary data.</text>
</comment>
<proteinExistence type="predicted"/>
<evidence type="ECO:0000259" key="1">
    <source>
        <dbReference type="Pfam" id="PF08955"/>
    </source>
</evidence>
<dbReference type="InterPro" id="IPR015050">
    <property type="entry name" value="BofC_C"/>
</dbReference>
<dbReference type="Pfam" id="PF08955">
    <property type="entry name" value="BofC_C"/>
    <property type="match status" value="1"/>
</dbReference>
<accession>A0A1T2XLM1</accession>
<dbReference type="InterPro" id="IPR038117">
    <property type="entry name" value="BofC_C_sf"/>
</dbReference>
<dbReference type="EMBL" id="MSZX01000002">
    <property type="protein sequence ID" value="OPA80636.1"/>
    <property type="molecule type" value="Genomic_DNA"/>
</dbReference>
<name>A0A1T2XLM1_9BACL</name>
<dbReference type="Proteomes" id="UP000190188">
    <property type="component" value="Unassembled WGS sequence"/>
</dbReference>
<protein>
    <recommendedName>
        <fullName evidence="1">Bypass of forespore C C-terminal domain-containing protein</fullName>
    </recommendedName>
</protein>
<feature type="domain" description="Bypass of forespore C C-terminal" evidence="1">
    <location>
        <begin position="111"/>
        <end position="187"/>
    </location>
</feature>
<evidence type="ECO:0000313" key="3">
    <source>
        <dbReference type="Proteomes" id="UP000190188"/>
    </source>
</evidence>
<reference evidence="2 3" key="1">
    <citation type="submission" date="2017-01" db="EMBL/GenBank/DDBJ databases">
        <title>Genome analysis of Paenibacillus selenitrireducens ES3-24.</title>
        <authorList>
            <person name="Xu D."/>
            <person name="Yao R."/>
            <person name="Zheng S."/>
        </authorList>
    </citation>
    <scope>NUCLEOTIDE SEQUENCE [LARGE SCALE GENOMIC DNA]</scope>
    <source>
        <strain evidence="2 3">ES3-24</strain>
    </source>
</reference>
<dbReference type="Gene3D" id="3.30.70.1740">
    <property type="entry name" value="Bypass-of-forespore C, C-terminal domain"/>
    <property type="match status" value="1"/>
</dbReference>